<protein>
    <submittedName>
        <fullName evidence="1">Uncharacterized protein</fullName>
    </submittedName>
</protein>
<sequence>MSLVRWLTTAARLRLWVSQERSNNKLKITVTYIMKVYVSTWFRIKNFNYCIDGPENLLHMIQQSRYMPPTLRTLFDETIQNNSYFAHPENILLAMLADERKSIRQKAYDKIVEVRENHPVSRNGIRKFIKPNINFDASSYELLINWDDSDTEPPLTILLSAEQLLYYVNNHDPRNKIFRFPYHTQAVERGVKKVTETSKHVCDEAAKDKYIRTTLQRRKIMPKFNTKAEFKM</sequence>
<evidence type="ECO:0000313" key="2">
    <source>
        <dbReference type="Proteomes" id="UP000215335"/>
    </source>
</evidence>
<keyword evidence="2" id="KW-1185">Reference proteome</keyword>
<organism evidence="1 2">
    <name type="scientific">Trichomalopsis sarcophagae</name>
    <dbReference type="NCBI Taxonomy" id="543379"/>
    <lineage>
        <taxon>Eukaryota</taxon>
        <taxon>Metazoa</taxon>
        <taxon>Ecdysozoa</taxon>
        <taxon>Arthropoda</taxon>
        <taxon>Hexapoda</taxon>
        <taxon>Insecta</taxon>
        <taxon>Pterygota</taxon>
        <taxon>Neoptera</taxon>
        <taxon>Endopterygota</taxon>
        <taxon>Hymenoptera</taxon>
        <taxon>Apocrita</taxon>
        <taxon>Proctotrupomorpha</taxon>
        <taxon>Chalcidoidea</taxon>
        <taxon>Pteromalidae</taxon>
        <taxon>Pteromalinae</taxon>
        <taxon>Trichomalopsis</taxon>
    </lineage>
</organism>
<dbReference type="EMBL" id="NNAY01000004">
    <property type="protein sequence ID" value="OXU32187.1"/>
    <property type="molecule type" value="Genomic_DNA"/>
</dbReference>
<dbReference type="PANTHER" id="PTHR46409">
    <property type="entry name" value="HTH PSQ-TYPE DOMAIN-CONTAINING PROTEIN"/>
    <property type="match status" value="1"/>
</dbReference>
<evidence type="ECO:0000313" key="1">
    <source>
        <dbReference type="EMBL" id="OXU32187.1"/>
    </source>
</evidence>
<dbReference type="PANTHER" id="PTHR46409:SF1">
    <property type="entry name" value="HTH PSQ-TYPE DOMAIN-CONTAINING PROTEIN"/>
    <property type="match status" value="1"/>
</dbReference>
<dbReference type="Proteomes" id="UP000215335">
    <property type="component" value="Unassembled WGS sequence"/>
</dbReference>
<comment type="caution">
    <text evidence="1">The sequence shown here is derived from an EMBL/GenBank/DDBJ whole genome shotgun (WGS) entry which is preliminary data.</text>
</comment>
<reference evidence="1 2" key="1">
    <citation type="journal article" date="2017" name="Curr. Biol.">
        <title>The Evolution of Venom by Co-option of Single-Copy Genes.</title>
        <authorList>
            <person name="Martinson E.O."/>
            <person name="Mrinalini"/>
            <person name="Kelkar Y.D."/>
            <person name="Chang C.H."/>
            <person name="Werren J.H."/>
        </authorList>
    </citation>
    <scope>NUCLEOTIDE SEQUENCE [LARGE SCALE GENOMIC DNA]</scope>
    <source>
        <strain evidence="1 2">Alberta</strain>
        <tissue evidence="1">Whole body</tissue>
    </source>
</reference>
<accession>A0A232FP99</accession>
<name>A0A232FP99_9HYME</name>
<gene>
    <name evidence="1" type="ORF">TSAR_007981</name>
</gene>
<dbReference type="AlphaFoldDB" id="A0A232FP99"/>
<proteinExistence type="predicted"/>